<dbReference type="PANTHER" id="PTHR46401">
    <property type="entry name" value="GLYCOSYLTRANSFERASE WBBK-RELATED"/>
    <property type="match status" value="1"/>
</dbReference>
<dbReference type="Pfam" id="PF00534">
    <property type="entry name" value="Glycos_transf_1"/>
    <property type="match status" value="1"/>
</dbReference>
<evidence type="ECO:0000313" key="4">
    <source>
        <dbReference type="EMBL" id="PMP69496.1"/>
    </source>
</evidence>
<evidence type="ECO:0000259" key="3">
    <source>
        <dbReference type="Pfam" id="PF13477"/>
    </source>
</evidence>
<dbReference type="Pfam" id="PF13477">
    <property type="entry name" value="Glyco_trans_4_2"/>
    <property type="match status" value="1"/>
</dbReference>
<dbReference type="GO" id="GO:0016757">
    <property type="term" value="F:glycosyltransferase activity"/>
    <property type="evidence" value="ECO:0007669"/>
    <property type="project" value="InterPro"/>
</dbReference>
<dbReference type="SUPFAM" id="SSF53756">
    <property type="entry name" value="UDP-Glycosyltransferase/glycogen phosphorylase"/>
    <property type="match status" value="1"/>
</dbReference>
<reference evidence="4 5" key="1">
    <citation type="submission" date="2018-01" db="EMBL/GenBank/DDBJ databases">
        <title>Metagenomic assembled genomes from two thermal pools in the Uzon Caldera, Kamchatka, Russia.</title>
        <authorList>
            <person name="Wilkins L."/>
            <person name="Ettinger C."/>
        </authorList>
    </citation>
    <scope>NUCLEOTIDE SEQUENCE [LARGE SCALE GENOMIC DNA]</scope>
    <source>
        <strain evidence="4">ZAV-05</strain>
    </source>
</reference>
<evidence type="ECO:0000313" key="5">
    <source>
        <dbReference type="Proteomes" id="UP000242881"/>
    </source>
</evidence>
<evidence type="ECO:0000259" key="2">
    <source>
        <dbReference type="Pfam" id="PF00534"/>
    </source>
</evidence>
<dbReference type="InterPro" id="IPR001296">
    <property type="entry name" value="Glyco_trans_1"/>
</dbReference>
<dbReference type="Proteomes" id="UP000242881">
    <property type="component" value="Unassembled WGS sequence"/>
</dbReference>
<dbReference type="Gene3D" id="3.40.50.2000">
    <property type="entry name" value="Glycogen Phosphorylase B"/>
    <property type="match status" value="2"/>
</dbReference>
<dbReference type="EMBL" id="PNIN01000071">
    <property type="protein sequence ID" value="PMP69496.1"/>
    <property type="molecule type" value="Genomic_DNA"/>
</dbReference>
<feature type="domain" description="Glycosyl transferase family 1" evidence="2">
    <location>
        <begin position="174"/>
        <end position="308"/>
    </location>
</feature>
<dbReference type="AlphaFoldDB" id="A0A2J6WGJ2"/>
<dbReference type="GO" id="GO:0009103">
    <property type="term" value="P:lipopolysaccharide biosynthetic process"/>
    <property type="evidence" value="ECO:0007669"/>
    <property type="project" value="TreeGrafter"/>
</dbReference>
<accession>A0A2J6WGJ2</accession>
<feature type="domain" description="Glycosyltransferase subfamily 4-like N-terminal" evidence="3">
    <location>
        <begin position="4"/>
        <end position="145"/>
    </location>
</feature>
<evidence type="ECO:0000256" key="1">
    <source>
        <dbReference type="ARBA" id="ARBA00022679"/>
    </source>
</evidence>
<dbReference type="InterPro" id="IPR028098">
    <property type="entry name" value="Glyco_trans_4-like_N"/>
</dbReference>
<dbReference type="RefSeq" id="WP_424604964.1">
    <property type="nucleotide sequence ID" value="NZ_JBNAVA010000002.1"/>
</dbReference>
<evidence type="ECO:0008006" key="6">
    <source>
        <dbReference type="Google" id="ProtNLM"/>
    </source>
</evidence>
<sequence length="347" mass="39945">MRYLIIGDGNSPHLLKWAKTLKKDVDLYLFSFNRLSDELKSILGEKKAFSANLSVSQTGGNYSILKYASLLNSIIKYVHPDIVNPHYITSNGFMAVLVKKLMKYDYKIVSSCWGSDILVNPNRNFLYKKITRYILKHSDLITSDSYSMTDKILDFCNKRVLTFPFGVENIPNVTNKEPLLFFSNRMLKPNYNIDKIVSFFKNIHDRDKRSRLIIANDGVLRDDILGQISSLGLSSAVEYVGFLSKEKQDEIYAKSTFYISIPDSDATSVSLLEAMSFGCIPIVSNIPSNREWVWDGYNGFYFDGNIDRLFSVQSRIDEFLKINQEIIRKRGLWQNNISNFLKVIYEL</sequence>
<proteinExistence type="predicted"/>
<gene>
    <name evidence="4" type="ORF">C0187_06825</name>
</gene>
<organism evidence="4 5">
    <name type="scientific">Calditerrivibrio nitroreducens</name>
    <dbReference type="NCBI Taxonomy" id="477976"/>
    <lineage>
        <taxon>Bacteria</taxon>
        <taxon>Pseudomonadati</taxon>
        <taxon>Deferribacterota</taxon>
        <taxon>Deferribacteres</taxon>
        <taxon>Deferribacterales</taxon>
        <taxon>Calditerrivibrionaceae</taxon>
    </lineage>
</organism>
<name>A0A2J6WGJ2_9BACT</name>
<comment type="caution">
    <text evidence="4">The sequence shown here is derived from an EMBL/GenBank/DDBJ whole genome shotgun (WGS) entry which is preliminary data.</text>
</comment>
<protein>
    <recommendedName>
        <fullName evidence="6">Glycosyl transferase group 1</fullName>
    </recommendedName>
</protein>
<keyword evidence="1" id="KW-0808">Transferase</keyword>
<dbReference type="PANTHER" id="PTHR46401:SF2">
    <property type="entry name" value="GLYCOSYLTRANSFERASE WBBK-RELATED"/>
    <property type="match status" value="1"/>
</dbReference>